<reference evidence="2 3" key="1">
    <citation type="journal article" date="2018" name="Sci. Rep.">
        <title>Genomic diversity and distribution of Bifidobacterium longum subsp. longum across the human lifespan.</title>
        <authorList>
            <person name="Odamaki T."/>
            <person name="Bottacini F."/>
            <person name="Kato K."/>
            <person name="Mitsuyama E."/>
            <person name="Yoshida K."/>
            <person name="Horigome A."/>
            <person name="Xiao J.Z."/>
            <person name="van Sinderen D."/>
        </authorList>
    </citation>
    <scope>NUCLEOTIDE SEQUENCE [LARGE SCALE GENOMIC DNA]</scope>
    <source>
        <strain evidence="2 3">MCC10096</strain>
    </source>
</reference>
<comment type="caution">
    <text evidence="2">The sequence shown here is derived from an EMBL/GenBank/DDBJ whole genome shotgun (WGS) entry which is preliminary data.</text>
</comment>
<dbReference type="AlphaFoldDB" id="A0A4V2N6Z1"/>
<dbReference type="InterPro" id="IPR027417">
    <property type="entry name" value="P-loop_NTPase"/>
</dbReference>
<dbReference type="Proteomes" id="UP000292932">
    <property type="component" value="Unassembled WGS sequence"/>
</dbReference>
<dbReference type="GO" id="GO:0016887">
    <property type="term" value="F:ATP hydrolysis activity"/>
    <property type="evidence" value="ECO:0007669"/>
    <property type="project" value="InterPro"/>
</dbReference>
<dbReference type="GO" id="GO:0005524">
    <property type="term" value="F:ATP binding"/>
    <property type="evidence" value="ECO:0007669"/>
    <property type="project" value="InterPro"/>
</dbReference>
<gene>
    <name evidence="2" type="ORF">MCC10096_1128</name>
</gene>
<feature type="domain" description="AAA+ ATPase" evidence="1">
    <location>
        <begin position="27"/>
        <end position="167"/>
    </location>
</feature>
<dbReference type="EMBL" id="SHSP01000012">
    <property type="protein sequence ID" value="TCF32028.1"/>
    <property type="molecule type" value="Genomic_DNA"/>
</dbReference>
<dbReference type="InterPro" id="IPR003959">
    <property type="entry name" value="ATPase_AAA_core"/>
</dbReference>
<proteinExistence type="predicted"/>
<dbReference type="SMART" id="SM00382">
    <property type="entry name" value="AAA"/>
    <property type="match status" value="1"/>
</dbReference>
<accession>A0A4V2N6Z1</accession>
<evidence type="ECO:0000259" key="1">
    <source>
        <dbReference type="SMART" id="SM00382"/>
    </source>
</evidence>
<evidence type="ECO:0000313" key="3">
    <source>
        <dbReference type="Proteomes" id="UP000292932"/>
    </source>
</evidence>
<sequence>MNPLNGLTLFYQEESPHSGQPLVLGKKDKVLLIQGHTGAGKTLLARRIAGQAYKKGIKVCVMSDKEPHCHEYSGRNLTEVTCDGKTVEEILETLPQTDSHAPMLFVFDAIDTLMCIDPFPRHEGIRTFSVFLEKVTNSPNLAVIAVTQSFTMLDDLATGESVNVAVTHDAFPKNVCEYHAIVDTPDSHCIYAPKYSGRPYQSFDREKIVEIQ</sequence>
<dbReference type="SUPFAM" id="SSF52540">
    <property type="entry name" value="P-loop containing nucleoside triphosphate hydrolases"/>
    <property type="match status" value="1"/>
</dbReference>
<name>A0A4V2N6Z1_BIFLL</name>
<dbReference type="InterPro" id="IPR003593">
    <property type="entry name" value="AAA+_ATPase"/>
</dbReference>
<dbReference type="Gene3D" id="3.40.50.300">
    <property type="entry name" value="P-loop containing nucleotide triphosphate hydrolases"/>
    <property type="match status" value="1"/>
</dbReference>
<protein>
    <recommendedName>
        <fullName evidence="1">AAA+ ATPase domain-containing protein</fullName>
    </recommendedName>
</protein>
<dbReference type="Pfam" id="PF00004">
    <property type="entry name" value="AAA"/>
    <property type="match status" value="1"/>
</dbReference>
<evidence type="ECO:0000313" key="2">
    <source>
        <dbReference type="EMBL" id="TCF32028.1"/>
    </source>
</evidence>
<dbReference type="RefSeq" id="WP_165505046.1">
    <property type="nucleotide sequence ID" value="NZ_SHSP01000012.1"/>
</dbReference>
<organism evidence="2 3">
    <name type="scientific">Bifidobacterium longum subsp. longum</name>
    <dbReference type="NCBI Taxonomy" id="1679"/>
    <lineage>
        <taxon>Bacteria</taxon>
        <taxon>Bacillati</taxon>
        <taxon>Actinomycetota</taxon>
        <taxon>Actinomycetes</taxon>
        <taxon>Bifidobacteriales</taxon>
        <taxon>Bifidobacteriaceae</taxon>
        <taxon>Bifidobacterium</taxon>
    </lineage>
</organism>